<dbReference type="EMBL" id="JABCJF010000008">
    <property type="protein sequence ID" value="NMR35365.1"/>
    <property type="molecule type" value="Genomic_DNA"/>
</dbReference>
<feature type="signal peptide" evidence="1">
    <location>
        <begin position="1"/>
        <end position="20"/>
    </location>
</feature>
<gene>
    <name evidence="3" type="ORF">HIO71_14350</name>
</gene>
<evidence type="ECO:0000313" key="3">
    <source>
        <dbReference type="EMBL" id="NMR35365.1"/>
    </source>
</evidence>
<protein>
    <submittedName>
        <fullName evidence="3">Gliding motility-associated C-terminal domain-containing protein</fullName>
    </submittedName>
</protein>
<evidence type="ECO:0000259" key="2">
    <source>
        <dbReference type="Pfam" id="PF17517"/>
    </source>
</evidence>
<dbReference type="Gene3D" id="2.60.40.3440">
    <property type="match status" value="1"/>
</dbReference>
<dbReference type="AlphaFoldDB" id="A0A848N8U4"/>
<dbReference type="Pfam" id="PF13585">
    <property type="entry name" value="CHU_C"/>
    <property type="match status" value="1"/>
</dbReference>
<dbReference type="Proteomes" id="UP000548067">
    <property type="component" value="Unassembled WGS sequence"/>
</dbReference>
<evidence type="ECO:0000313" key="4">
    <source>
        <dbReference type="Proteomes" id="UP000548067"/>
    </source>
</evidence>
<organism evidence="3 4">
    <name type="scientific">Chryseobacterium aquaticum</name>
    <dbReference type="NCBI Taxonomy" id="452084"/>
    <lineage>
        <taxon>Bacteria</taxon>
        <taxon>Pseudomonadati</taxon>
        <taxon>Bacteroidota</taxon>
        <taxon>Flavobacteriia</taxon>
        <taxon>Flavobacteriales</taxon>
        <taxon>Weeksellaceae</taxon>
        <taxon>Chryseobacterium group</taxon>
        <taxon>Chryseobacterium</taxon>
    </lineage>
</organism>
<accession>A0A848N8U4</accession>
<feature type="chain" id="PRO_5032273339" evidence="1">
    <location>
        <begin position="21"/>
        <end position="1027"/>
    </location>
</feature>
<dbReference type="RefSeq" id="WP_169321971.1">
    <property type="nucleotide sequence ID" value="NZ_JABCJF010000008.1"/>
</dbReference>
<evidence type="ECO:0000256" key="1">
    <source>
        <dbReference type="SAM" id="SignalP"/>
    </source>
</evidence>
<proteinExistence type="predicted"/>
<comment type="caution">
    <text evidence="3">The sequence shown here is derived from an EMBL/GenBank/DDBJ whole genome shotgun (WGS) entry which is preliminary data.</text>
</comment>
<dbReference type="InterPro" id="IPR035234">
    <property type="entry name" value="IgGFc-bd_N"/>
</dbReference>
<name>A0A848N8U4_9FLAO</name>
<feature type="domain" description="IgGFc-binding protein N-terminal" evidence="2">
    <location>
        <begin position="131"/>
        <end position="439"/>
    </location>
</feature>
<dbReference type="Pfam" id="PF17517">
    <property type="entry name" value="IgGFc_binding"/>
    <property type="match status" value="1"/>
</dbReference>
<keyword evidence="1" id="KW-0732">Signal</keyword>
<dbReference type="InterPro" id="IPR026341">
    <property type="entry name" value="T9SS_type_B"/>
</dbReference>
<reference evidence="3 4" key="1">
    <citation type="submission" date="2020-04" db="EMBL/GenBank/DDBJ databases">
        <title>Genome analysis and antimicrobial resistance characteristics of Chryseobacterium aquaticum isolated from farmed salmonids.</title>
        <authorList>
            <person name="Saticioglu I.B."/>
            <person name="Duman M."/>
            <person name="Altun S."/>
        </authorList>
    </citation>
    <scope>NUCLEOTIDE SEQUENCE [LARGE SCALE GENOMIC DNA]</scope>
    <source>
        <strain evidence="3 4">C-174</strain>
    </source>
</reference>
<dbReference type="NCBIfam" id="TIGR04131">
    <property type="entry name" value="Bac_Flav_CTERM"/>
    <property type="match status" value="1"/>
</dbReference>
<dbReference type="Pfam" id="PF17963">
    <property type="entry name" value="Big_9"/>
    <property type="match status" value="1"/>
</dbReference>
<sequence length="1027" mass="110611">MKRFLLSLFLFLVSFSSLFAQRDTDHWIAPYYNSGGTYSTAVYLSTDSVTPFEVNIFSNNVQINATPITVSKNNPVTFDVGNYISTTSTSDGFKVLNKGLYLKGAKPFYCTLRMAQISHGEIVTSKGKAGIGKEFYVANTPYAGNTSTLYSFTAGVLATEDATTVTVSWPGTITFFGQPTPPPTNPYTFTLNKGQSFIFAGNAATAAPFMGAKITSNKPITLTNGNMNGNFGNSPSGSDAILDQSVPTERLGSTFAMVRTLSTTTDLEGGIVIATEDNTQVFINGSTIPVATINQGQWYRIPGSSYQLQGTSGHYNMLVSTSKNVYLYQLVSVDDSNATCGFNYIPPLNCFLPRKIDEIGKVNEMPNTSSAITLKLNILTEAGATVTYSSNGGAPITPTPAQGPYQLLGNTNWVTYAIEGVTGNLTIQSTKAVTAGVNGGYSTAGYGGYFAGFSSIPVIAKQTGDCIPGIILEVDDSYETYQWYLNGGIITGATSPTFTPAVAGNYTVKVTMGTCPPVTTPIYKVFTCLAQTSQSLNICGSKVIIPTFTNSTQTPVASTVTIITQPTHGTATINPATGAITYIPQAGYLGADVVVYKFCGNATEFVDCEQITLNLNLVPFVITDRTIYACQYAGKGYFDLTTANITDNAVPTTKRFYPTLADLNASTNEITNPTNYFSGAGSVYVRVTTSEGCTGNAKITLDFFPTPVVIEATLTACFIENNETKGAFNLTTAVVTNEAPVTKKYYPTFTDASNGTNEIMSPLPTVYISGNGSVYARVYNSNNCYAIAKINLKVTPPKRSTVLKDKFICIDDRTTLDAGSGYQSYLWSTGATTQTIQGVPVGDYWVILQNEGCYVKQLVSVKKAGDPVITSIEISNSTATVNVQAGNAPYKYAIDTPTAWQDSNVFTNLSRGQHVFYVKDASDCTPVSVEMTVPNLVNAITPNGDNVNDVLDYSELAYKGNLTFVIYDRYGNKLFTGDKSNNYKWDGKSSGKGILTGTYWYHINWTEPNTQKTPVKYTGWILVKNRE</sequence>